<dbReference type="SUPFAM" id="SSF53098">
    <property type="entry name" value="Ribonuclease H-like"/>
    <property type="match status" value="1"/>
</dbReference>
<dbReference type="PANTHER" id="PTHR10948">
    <property type="entry name" value="TRANSPOSASE"/>
    <property type="match status" value="1"/>
</dbReference>
<dbReference type="InterPro" id="IPR036397">
    <property type="entry name" value="RNaseH_sf"/>
</dbReference>
<feature type="compositionally biased region" description="Basic residues" evidence="1">
    <location>
        <begin position="1"/>
        <end position="14"/>
    </location>
</feature>
<dbReference type="AlphaFoldDB" id="A0A383DQM9"/>
<accession>A0A383DQM9</accession>
<feature type="region of interest" description="Disordered" evidence="1">
    <location>
        <begin position="161"/>
        <end position="195"/>
    </location>
</feature>
<reference evidence="3" key="1">
    <citation type="submission" date="2018-05" db="EMBL/GenBank/DDBJ databases">
        <authorList>
            <person name="Lanie J.A."/>
            <person name="Ng W.-L."/>
            <person name="Kazmierczak K.M."/>
            <person name="Andrzejewski T.M."/>
            <person name="Davidsen T.M."/>
            <person name="Wayne K.J."/>
            <person name="Tettelin H."/>
            <person name="Glass J.I."/>
            <person name="Rusch D."/>
            <person name="Podicherti R."/>
            <person name="Tsui H.-C.T."/>
            <person name="Winkler M.E."/>
        </authorList>
    </citation>
    <scope>NUCLEOTIDE SEQUENCE</scope>
</reference>
<proteinExistence type="predicted"/>
<dbReference type="PANTHER" id="PTHR10948:SF23">
    <property type="entry name" value="TRANSPOSASE INSI FOR INSERTION SEQUENCE ELEMENT IS30A-RELATED"/>
    <property type="match status" value="1"/>
</dbReference>
<dbReference type="GO" id="GO:0004803">
    <property type="term" value="F:transposase activity"/>
    <property type="evidence" value="ECO:0007669"/>
    <property type="project" value="TreeGrafter"/>
</dbReference>
<evidence type="ECO:0000256" key="1">
    <source>
        <dbReference type="SAM" id="MobiDB-lite"/>
    </source>
</evidence>
<gene>
    <name evidence="3" type="ORF">METZ01_LOCUS499488</name>
</gene>
<dbReference type="GO" id="GO:0015074">
    <property type="term" value="P:DNA integration"/>
    <property type="evidence" value="ECO:0007669"/>
    <property type="project" value="InterPro"/>
</dbReference>
<feature type="domain" description="Integrase catalytic" evidence="2">
    <location>
        <begin position="31"/>
        <end position="130"/>
    </location>
</feature>
<name>A0A383DQM9_9ZZZZ</name>
<dbReference type="InterPro" id="IPR001584">
    <property type="entry name" value="Integrase_cat-core"/>
</dbReference>
<evidence type="ECO:0000313" key="3">
    <source>
        <dbReference type="EMBL" id="SVE46634.1"/>
    </source>
</evidence>
<dbReference type="PROSITE" id="PS50994">
    <property type="entry name" value="INTEGRASE"/>
    <property type="match status" value="1"/>
</dbReference>
<dbReference type="NCBIfam" id="NF033563">
    <property type="entry name" value="transpos_IS30"/>
    <property type="match status" value="1"/>
</dbReference>
<dbReference type="Gene3D" id="3.30.420.10">
    <property type="entry name" value="Ribonuclease H-like superfamily/Ribonuclease H"/>
    <property type="match status" value="1"/>
</dbReference>
<dbReference type="EMBL" id="UINC01219249">
    <property type="protein sequence ID" value="SVE46634.1"/>
    <property type="molecule type" value="Genomic_DNA"/>
</dbReference>
<dbReference type="InterPro" id="IPR012337">
    <property type="entry name" value="RNaseH-like_sf"/>
</dbReference>
<dbReference type="GO" id="GO:0032196">
    <property type="term" value="P:transposition"/>
    <property type="evidence" value="ECO:0007669"/>
    <property type="project" value="TreeGrafter"/>
</dbReference>
<sequence length="195" mass="21902">MVHTALRHRLRSHRPSSPARYKGSIPNRVSIEDRPAIVEKKTRIGDWEVDPMMGGHGGGGLLTLVERKSRFTRIEPVKTKHADHVAEILISPLDAHKGQVHTLTMDNGNEFAHHETVHNELKAEVYFAIPIVLGSVDSTKIPTDSYASIFPRKPTLKPSATLKFDRPKTGSTIGPEKGWDFEHQTRCFNPKKPKH</sequence>
<dbReference type="InterPro" id="IPR053392">
    <property type="entry name" value="Transposase_IS30-like"/>
</dbReference>
<evidence type="ECO:0000259" key="2">
    <source>
        <dbReference type="PROSITE" id="PS50994"/>
    </source>
</evidence>
<feature type="region of interest" description="Disordered" evidence="1">
    <location>
        <begin position="1"/>
        <end position="25"/>
    </location>
</feature>
<dbReference type="GO" id="GO:0003676">
    <property type="term" value="F:nucleic acid binding"/>
    <property type="evidence" value="ECO:0007669"/>
    <property type="project" value="InterPro"/>
</dbReference>
<protein>
    <recommendedName>
        <fullName evidence="2">Integrase catalytic domain-containing protein</fullName>
    </recommendedName>
</protein>
<organism evidence="3">
    <name type="scientific">marine metagenome</name>
    <dbReference type="NCBI Taxonomy" id="408172"/>
    <lineage>
        <taxon>unclassified sequences</taxon>
        <taxon>metagenomes</taxon>
        <taxon>ecological metagenomes</taxon>
    </lineage>
</organism>
<dbReference type="GO" id="GO:0005829">
    <property type="term" value="C:cytosol"/>
    <property type="evidence" value="ECO:0007669"/>
    <property type="project" value="TreeGrafter"/>
</dbReference>
<dbReference type="InterPro" id="IPR051917">
    <property type="entry name" value="Transposase-Integrase"/>
</dbReference>